<evidence type="ECO:0000259" key="6">
    <source>
        <dbReference type="Pfam" id="PF01386"/>
    </source>
</evidence>
<keyword evidence="2 5" id="KW-0694">RNA-binding</keyword>
<comment type="similarity">
    <text evidence="5">Belongs to the bacterial ribosomal protein bL25 family.</text>
</comment>
<keyword evidence="4 5" id="KW-0687">Ribonucleoprotein</keyword>
<comment type="function">
    <text evidence="5">This is one of the proteins that binds to the 5S RNA in the ribosome where it forms part of the central protuberance.</text>
</comment>
<dbReference type="InterPro" id="IPR011035">
    <property type="entry name" value="Ribosomal_bL25/Gln-tRNA_synth"/>
</dbReference>
<dbReference type="AlphaFoldDB" id="A0A3G2I6X6"/>
<proteinExistence type="inferred from homology"/>
<sequence length="100" mass="11893">MLIVKAEIRDKKGKSFSRQLRIVNKFPGVLYGSNNTPISLIMDHNPIFNLQKKEEFYKENLCLLIKEEKFIVKVHAIQRHSFKMKILHIDFIYAKNLEFN</sequence>
<dbReference type="InterPro" id="IPR020056">
    <property type="entry name" value="Rbsml_bL25/Gln-tRNA_synth_N"/>
</dbReference>
<evidence type="ECO:0000313" key="7">
    <source>
        <dbReference type="EMBL" id="AYN24903.1"/>
    </source>
</evidence>
<comment type="subunit">
    <text evidence="5">Part of the 50S ribosomal subunit; part of the 5S rRNA/L5/L18/L25 subcomplex. Contacts the 5S rRNA. Binds to the 5S rRNA independently of L5 and L18.</text>
</comment>
<accession>A0A3G2I6X6</accession>
<dbReference type="RefSeq" id="WP_158361615.1">
    <property type="nucleotide sequence ID" value="NZ_CP032759.1"/>
</dbReference>
<dbReference type="Gene3D" id="2.40.240.10">
    <property type="entry name" value="Ribosomal Protein L25, Chain P"/>
    <property type="match status" value="1"/>
</dbReference>
<dbReference type="GO" id="GO:0005840">
    <property type="term" value="C:ribosome"/>
    <property type="evidence" value="ECO:0007669"/>
    <property type="project" value="UniProtKB-KW"/>
</dbReference>
<evidence type="ECO:0000256" key="3">
    <source>
        <dbReference type="ARBA" id="ARBA00022980"/>
    </source>
</evidence>
<evidence type="ECO:0000256" key="5">
    <source>
        <dbReference type="HAMAP-Rule" id="MF_01336"/>
    </source>
</evidence>
<dbReference type="NCBIfam" id="NF004612">
    <property type="entry name" value="PRK05943.1"/>
    <property type="match status" value="1"/>
</dbReference>
<dbReference type="GO" id="GO:1990904">
    <property type="term" value="C:ribonucleoprotein complex"/>
    <property type="evidence" value="ECO:0007669"/>
    <property type="project" value="UniProtKB-KW"/>
</dbReference>
<dbReference type="InterPro" id="IPR029751">
    <property type="entry name" value="Ribosomal_L25_dom"/>
</dbReference>
<gene>
    <name evidence="5" type="primary">rplY</name>
    <name evidence="7" type="ORF">D8S97_03070</name>
</gene>
<keyword evidence="3 5" id="KW-0689">Ribosomal protein</keyword>
<dbReference type="Pfam" id="PF01386">
    <property type="entry name" value="Ribosomal_L25p"/>
    <property type="match status" value="1"/>
</dbReference>
<dbReference type="Proteomes" id="UP000271533">
    <property type="component" value="Chromosome"/>
</dbReference>
<reference evidence="7 8" key="1">
    <citation type="submission" date="2018-10" db="EMBL/GenBank/DDBJ databases">
        <title>Genome sequence of the corn leaf aphid (Rhopalosiphum maidis Fitch).</title>
        <authorList>
            <person name="Chen W."/>
            <person name="Shakir S."/>
            <person name="Bigham M."/>
            <person name="Fei Z."/>
            <person name="Jander G."/>
        </authorList>
    </citation>
    <scope>NUCLEOTIDE SEQUENCE [LARGE SCALE GENOMIC DNA]</scope>
    <source>
        <strain evidence="7 8">BTI</strain>
    </source>
</reference>
<evidence type="ECO:0000256" key="4">
    <source>
        <dbReference type="ARBA" id="ARBA00023274"/>
    </source>
</evidence>
<organism evidence="7 8">
    <name type="scientific">Buchnera aphidicola subsp. Rhopalosiphum maidis</name>
    <dbReference type="NCBI Taxonomy" id="118109"/>
    <lineage>
        <taxon>Bacteria</taxon>
        <taxon>Pseudomonadati</taxon>
        <taxon>Pseudomonadota</taxon>
        <taxon>Gammaproteobacteria</taxon>
        <taxon>Enterobacterales</taxon>
        <taxon>Erwiniaceae</taxon>
        <taxon>Buchnera</taxon>
    </lineage>
</organism>
<evidence type="ECO:0000256" key="2">
    <source>
        <dbReference type="ARBA" id="ARBA00022884"/>
    </source>
</evidence>
<evidence type="ECO:0000256" key="1">
    <source>
        <dbReference type="ARBA" id="ARBA00022730"/>
    </source>
</evidence>
<evidence type="ECO:0000313" key="8">
    <source>
        <dbReference type="Proteomes" id="UP000271533"/>
    </source>
</evidence>
<feature type="domain" description="Large ribosomal subunit protein bL25 L25" evidence="6">
    <location>
        <begin position="5"/>
        <end position="91"/>
    </location>
</feature>
<dbReference type="GO" id="GO:0006412">
    <property type="term" value="P:translation"/>
    <property type="evidence" value="ECO:0007669"/>
    <property type="project" value="UniProtKB-UniRule"/>
</dbReference>
<dbReference type="EMBL" id="CP032759">
    <property type="protein sequence ID" value="AYN24903.1"/>
    <property type="molecule type" value="Genomic_DNA"/>
</dbReference>
<dbReference type="InterPro" id="IPR020055">
    <property type="entry name" value="Ribosomal_bL25_short"/>
</dbReference>
<dbReference type="FunFam" id="2.40.240.10:FF:000002">
    <property type="entry name" value="50S ribosomal protein L25"/>
    <property type="match status" value="1"/>
</dbReference>
<name>A0A3G2I6X6_BUCRM</name>
<keyword evidence="1 5" id="KW-0699">rRNA-binding</keyword>
<dbReference type="GO" id="GO:0008097">
    <property type="term" value="F:5S rRNA binding"/>
    <property type="evidence" value="ECO:0007669"/>
    <property type="project" value="InterPro"/>
</dbReference>
<protein>
    <recommendedName>
        <fullName evidence="5">Large ribosomal subunit protein bL25</fullName>
    </recommendedName>
</protein>
<dbReference type="OrthoDB" id="9806411at2"/>
<dbReference type="CDD" id="cd00495">
    <property type="entry name" value="Ribosomal_L25_TL5_CTC"/>
    <property type="match status" value="1"/>
</dbReference>
<dbReference type="GO" id="GO:0003735">
    <property type="term" value="F:structural constituent of ribosome"/>
    <property type="evidence" value="ECO:0007669"/>
    <property type="project" value="InterPro"/>
</dbReference>
<dbReference type="SUPFAM" id="SSF50715">
    <property type="entry name" value="Ribosomal protein L25-like"/>
    <property type="match status" value="1"/>
</dbReference>
<dbReference type="HAMAP" id="MF_01336">
    <property type="entry name" value="Ribosomal_bL25"/>
    <property type="match status" value="1"/>
</dbReference>